<sequence>MSIICSEIILRVDDPLCPKGVERAMSVITVLFLVFQNQVMGDFSDPQVIERLSCILLMHRWLLSAEDKVGRKICYDSFTASLFNVQLNVAEKGVAMEANWCSLSKQQFEFVLHVVLFCQASMNSDAPFCFLGQ</sequence>
<protein>
    <submittedName>
        <fullName evidence="1">Uncharacterized protein</fullName>
    </submittedName>
</protein>
<comment type="caution">
    <text evidence="1">The sequence shown here is derived from an EMBL/GenBank/DDBJ whole genome shotgun (WGS) entry which is preliminary data.</text>
</comment>
<gene>
    <name evidence="1" type="ORF">Nepgr_019562</name>
</gene>
<evidence type="ECO:0000313" key="2">
    <source>
        <dbReference type="Proteomes" id="UP001279734"/>
    </source>
</evidence>
<keyword evidence="2" id="KW-1185">Reference proteome</keyword>
<evidence type="ECO:0000313" key="1">
    <source>
        <dbReference type="EMBL" id="GMH17721.1"/>
    </source>
</evidence>
<name>A0AAD3SXB4_NEPGR</name>
<dbReference type="EMBL" id="BSYO01000018">
    <property type="protein sequence ID" value="GMH17721.1"/>
    <property type="molecule type" value="Genomic_DNA"/>
</dbReference>
<proteinExistence type="predicted"/>
<reference evidence="1" key="1">
    <citation type="submission" date="2023-05" db="EMBL/GenBank/DDBJ databases">
        <title>Nepenthes gracilis genome sequencing.</title>
        <authorList>
            <person name="Fukushima K."/>
        </authorList>
    </citation>
    <scope>NUCLEOTIDE SEQUENCE</scope>
    <source>
        <strain evidence="1">SING2019-196</strain>
    </source>
</reference>
<dbReference type="Proteomes" id="UP001279734">
    <property type="component" value="Unassembled WGS sequence"/>
</dbReference>
<accession>A0AAD3SXB4</accession>
<organism evidence="1 2">
    <name type="scientific">Nepenthes gracilis</name>
    <name type="common">Slender pitcher plant</name>
    <dbReference type="NCBI Taxonomy" id="150966"/>
    <lineage>
        <taxon>Eukaryota</taxon>
        <taxon>Viridiplantae</taxon>
        <taxon>Streptophyta</taxon>
        <taxon>Embryophyta</taxon>
        <taxon>Tracheophyta</taxon>
        <taxon>Spermatophyta</taxon>
        <taxon>Magnoliopsida</taxon>
        <taxon>eudicotyledons</taxon>
        <taxon>Gunneridae</taxon>
        <taxon>Pentapetalae</taxon>
        <taxon>Caryophyllales</taxon>
        <taxon>Nepenthaceae</taxon>
        <taxon>Nepenthes</taxon>
    </lineage>
</organism>
<dbReference type="AlphaFoldDB" id="A0AAD3SXB4"/>